<reference evidence="2" key="1">
    <citation type="journal article" date="2023" name="Front. Plant Sci.">
        <title>Chromosomal-level genome assembly of Melastoma candidum provides insights into trichome evolution.</title>
        <authorList>
            <person name="Zhong Y."/>
            <person name="Wu W."/>
            <person name="Sun C."/>
            <person name="Zou P."/>
            <person name="Liu Y."/>
            <person name="Dai S."/>
            <person name="Zhou R."/>
        </authorList>
    </citation>
    <scope>NUCLEOTIDE SEQUENCE [LARGE SCALE GENOMIC DNA]</scope>
</reference>
<evidence type="ECO:0000313" key="1">
    <source>
        <dbReference type="EMBL" id="KAI4304530.1"/>
    </source>
</evidence>
<sequence length="255" mass="27459">MGRSPAHALSPPLSSLPVAAPLRRTTRRPVIVGSNRNPASLAEVRVCTNRTCRKQGSLETFHTLTSLAPPEVTVRTCGCLGRCGSGPNLALLPEGIIVSHCGTAARAARVISSSNGDDGDGEVLKMLEALVLRKRAEAELEKGHFSQSEILFTQAINLKQSGGIHTMYKNRSVARLALSNYSGALEDAKEASALAPNYPEAYICEGDVYFAIDQFDRAEKLYSLALEIDPSLRRSKSFKARVEKIHLKATAADVS</sequence>
<keyword evidence="2" id="KW-1185">Reference proteome</keyword>
<proteinExistence type="predicted"/>
<organism evidence="1 2">
    <name type="scientific">Melastoma candidum</name>
    <dbReference type="NCBI Taxonomy" id="119954"/>
    <lineage>
        <taxon>Eukaryota</taxon>
        <taxon>Viridiplantae</taxon>
        <taxon>Streptophyta</taxon>
        <taxon>Embryophyta</taxon>
        <taxon>Tracheophyta</taxon>
        <taxon>Spermatophyta</taxon>
        <taxon>Magnoliopsida</taxon>
        <taxon>eudicotyledons</taxon>
        <taxon>Gunneridae</taxon>
        <taxon>Pentapetalae</taxon>
        <taxon>rosids</taxon>
        <taxon>malvids</taxon>
        <taxon>Myrtales</taxon>
        <taxon>Melastomataceae</taxon>
        <taxon>Melastomatoideae</taxon>
        <taxon>Melastomateae</taxon>
        <taxon>Melastoma</taxon>
    </lineage>
</organism>
<dbReference type="Proteomes" id="UP001057402">
    <property type="component" value="Chromosome 12"/>
</dbReference>
<name>A0ACB9L4R1_9MYRT</name>
<accession>A0ACB9L4R1</accession>
<dbReference type="EMBL" id="CM042891">
    <property type="protein sequence ID" value="KAI4304530.1"/>
    <property type="molecule type" value="Genomic_DNA"/>
</dbReference>
<comment type="caution">
    <text evidence="1">The sequence shown here is derived from an EMBL/GenBank/DDBJ whole genome shotgun (WGS) entry which is preliminary data.</text>
</comment>
<evidence type="ECO:0000313" key="2">
    <source>
        <dbReference type="Proteomes" id="UP001057402"/>
    </source>
</evidence>
<protein>
    <submittedName>
        <fullName evidence="1">Uncharacterized protein</fullName>
    </submittedName>
</protein>
<gene>
    <name evidence="1" type="ORF">MLD38_040026</name>
</gene>